<feature type="transmembrane region" description="Helical" evidence="1">
    <location>
        <begin position="144"/>
        <end position="164"/>
    </location>
</feature>
<feature type="transmembrane region" description="Helical" evidence="1">
    <location>
        <begin position="390"/>
        <end position="423"/>
    </location>
</feature>
<feature type="transmembrane region" description="Helical" evidence="1">
    <location>
        <begin position="243"/>
        <end position="261"/>
    </location>
</feature>
<evidence type="ECO:0000313" key="3">
    <source>
        <dbReference type="Proteomes" id="UP000028186"/>
    </source>
</evidence>
<feature type="transmembrane region" description="Helical" evidence="1">
    <location>
        <begin position="273"/>
        <end position="292"/>
    </location>
</feature>
<dbReference type="HOGENOM" id="CLU_451183_0_0_5"/>
<feature type="transmembrane region" description="Helical" evidence="1">
    <location>
        <begin position="198"/>
        <end position="231"/>
    </location>
</feature>
<name>A0A068TF05_NEOGA</name>
<proteinExistence type="predicted"/>
<feature type="transmembrane region" description="Helical" evidence="1">
    <location>
        <begin position="361"/>
        <end position="378"/>
    </location>
</feature>
<keyword evidence="1" id="KW-0472">Membrane</keyword>
<organism evidence="2 3">
    <name type="scientific">Neorhizobium galegae bv. officinalis bv. officinalis str. HAMBI 1141</name>
    <dbReference type="NCBI Taxonomy" id="1028801"/>
    <lineage>
        <taxon>Bacteria</taxon>
        <taxon>Pseudomonadati</taxon>
        <taxon>Pseudomonadota</taxon>
        <taxon>Alphaproteobacteria</taxon>
        <taxon>Hyphomicrobiales</taxon>
        <taxon>Rhizobiaceae</taxon>
        <taxon>Rhizobium/Agrobacterium group</taxon>
        <taxon>Neorhizobium</taxon>
    </lineage>
</organism>
<dbReference type="Proteomes" id="UP000028186">
    <property type="component" value="Chromosome I"/>
</dbReference>
<feature type="transmembrane region" description="Helical" evidence="1">
    <location>
        <begin position="118"/>
        <end position="138"/>
    </location>
</feature>
<keyword evidence="1" id="KW-0812">Transmembrane</keyword>
<keyword evidence="1" id="KW-1133">Transmembrane helix</keyword>
<sequence>MTENMADRPLSRAAGRPAVQLLSRLLPAVVLYAAIAAVIALAFFLSDAKDYVGADNDDVMRLVEIRDFLGGQNWFDLTQYRLGIEGGTLMHWSRLIDLPIALLIRLFSLFLTPGKAEAVVVTIWPLLLAPLLLLPLGLAVRRLAGVATMHIALGLGALFVLGCVRFKPGSIDHHNVQLTLVMWIAAMLVDPQKRASSYIVAAIACALALAIGVETTPFVAVVCVCVALQWVWHGRAFSRPARFFGLSLALSVSAAFFLTIPPRAYAVVTCDNFSLGFYALSALGGAALFLLASLPKQRSRPFRVALAGVTGGVLLLTARIIAPQCLGDPLGTLDPLLVELWLNGVTEARSVFAEAQAEPEMVGGFYAVGLFAIVVCLVRSLKREETELHLVLLALIGASWGIALLQVRGAFFSNMLAILPLSLLIADLRRASAADPENPSTAFAYISAVLMSVPVVWALGGVLAVNGWKQAADMRALSGAGIFGGEVGECGDPADMAALNTLPTGVIVAPSNSGADILRWTPHRALSAPYHRNQKGMLTELYIGLAQPGEAKAFLRGAGVTALAFCKTDPQTDALIRRKPDGLYASLARGQVPDYLQPFGQPSKSGFRLYRVLPDGN</sequence>
<dbReference type="PATRIC" id="fig|1028801.3.peg.4476"/>
<feature type="transmembrane region" description="Helical" evidence="1">
    <location>
        <begin position="21"/>
        <end position="45"/>
    </location>
</feature>
<protein>
    <recommendedName>
        <fullName evidence="4">Mlr4739 protein</fullName>
    </recommendedName>
</protein>
<gene>
    <name evidence="2" type="ORF">RG1141_CH44070</name>
</gene>
<feature type="transmembrane region" description="Helical" evidence="1">
    <location>
        <begin position="443"/>
        <end position="465"/>
    </location>
</feature>
<feature type="transmembrane region" description="Helical" evidence="1">
    <location>
        <begin position="304"/>
        <end position="322"/>
    </location>
</feature>
<reference evidence="3" key="1">
    <citation type="journal article" date="2014" name="BMC Genomics">
        <title>Genome sequencing of two Neorhizobium galegae strains reveals a noeT gene responsible for the unusual acetylation of the nodulation factors.</title>
        <authorList>
            <person name="Osterman J."/>
            <person name="Marsh J."/>
            <person name="Laine P.K."/>
            <person name="Zeng Z."/>
            <person name="Alatalo E."/>
            <person name="Sullivan J.T."/>
            <person name="Young J.P."/>
            <person name="Thomas-Oates J."/>
            <person name="Paulin L."/>
            <person name="Lindstrom K."/>
        </authorList>
    </citation>
    <scope>NUCLEOTIDE SEQUENCE [LARGE SCALE GENOMIC DNA]</scope>
    <source>
        <strain evidence="3">HAMBI 1141</strain>
    </source>
</reference>
<evidence type="ECO:0000313" key="2">
    <source>
        <dbReference type="EMBL" id="CDN56719.1"/>
    </source>
</evidence>
<dbReference type="AlphaFoldDB" id="A0A068TF05"/>
<evidence type="ECO:0000256" key="1">
    <source>
        <dbReference type="SAM" id="Phobius"/>
    </source>
</evidence>
<accession>A0A068TF05</accession>
<evidence type="ECO:0008006" key="4">
    <source>
        <dbReference type="Google" id="ProtNLM"/>
    </source>
</evidence>
<dbReference type="eggNOG" id="COG1287">
    <property type="taxonomic scope" value="Bacteria"/>
</dbReference>
<dbReference type="KEGG" id="ngl:RG1141_CH44070"/>
<dbReference type="EMBL" id="HG938355">
    <property type="protein sequence ID" value="CDN56719.1"/>
    <property type="molecule type" value="Genomic_DNA"/>
</dbReference>